<evidence type="ECO:0000313" key="2">
    <source>
        <dbReference type="Proteomes" id="UP001219934"/>
    </source>
</evidence>
<organism evidence="1 2">
    <name type="scientific">Pogonophryne albipinna</name>
    <dbReference type="NCBI Taxonomy" id="1090488"/>
    <lineage>
        <taxon>Eukaryota</taxon>
        <taxon>Metazoa</taxon>
        <taxon>Chordata</taxon>
        <taxon>Craniata</taxon>
        <taxon>Vertebrata</taxon>
        <taxon>Euteleostomi</taxon>
        <taxon>Actinopterygii</taxon>
        <taxon>Neopterygii</taxon>
        <taxon>Teleostei</taxon>
        <taxon>Neoteleostei</taxon>
        <taxon>Acanthomorphata</taxon>
        <taxon>Eupercaria</taxon>
        <taxon>Perciformes</taxon>
        <taxon>Notothenioidei</taxon>
        <taxon>Pogonophryne</taxon>
    </lineage>
</organism>
<dbReference type="EMBL" id="JAPTMU010000002">
    <property type="protein sequence ID" value="KAJ4947670.1"/>
    <property type="molecule type" value="Genomic_DNA"/>
</dbReference>
<name>A0AAD6FW34_9TELE</name>
<accession>A0AAD6FW34</accession>
<reference evidence="1" key="1">
    <citation type="submission" date="2022-11" db="EMBL/GenBank/DDBJ databases">
        <title>Chromosome-level genome of Pogonophryne albipinna.</title>
        <authorList>
            <person name="Jo E."/>
        </authorList>
    </citation>
    <scope>NUCLEOTIDE SEQUENCE</scope>
    <source>
        <strain evidence="1">SGF0006</strain>
        <tissue evidence="1">Muscle</tissue>
    </source>
</reference>
<protein>
    <submittedName>
        <fullName evidence="1">Uncharacterized protein</fullName>
    </submittedName>
</protein>
<dbReference type="AlphaFoldDB" id="A0AAD6FW34"/>
<feature type="non-terminal residue" evidence="1">
    <location>
        <position position="93"/>
    </location>
</feature>
<feature type="non-terminal residue" evidence="1">
    <location>
        <position position="1"/>
    </location>
</feature>
<proteinExistence type="predicted"/>
<evidence type="ECO:0000313" key="1">
    <source>
        <dbReference type="EMBL" id="KAJ4947670.1"/>
    </source>
</evidence>
<gene>
    <name evidence="1" type="ORF">JOQ06_009703</name>
</gene>
<sequence length="93" mass="10505">SNPTAGHRCESSTAHAWQTNPHNCSLETKLKPEWPDQQHVRQVDERAKQSYKRVYDNKHDVKTLPGLQPGTVIAVKLDSERGASEKSAEEQNE</sequence>
<dbReference type="Proteomes" id="UP001219934">
    <property type="component" value="Unassembled WGS sequence"/>
</dbReference>
<comment type="caution">
    <text evidence="1">The sequence shown here is derived from an EMBL/GenBank/DDBJ whole genome shotgun (WGS) entry which is preliminary data.</text>
</comment>
<keyword evidence="2" id="KW-1185">Reference proteome</keyword>